<protein>
    <submittedName>
        <fullName evidence="2">Antigen like protein</fullName>
    </submittedName>
</protein>
<sequence>SAGAGERRKRKVNLSNMAAVGLGFLCVLLLAVIVVLCIKHTIEIHQIQNFNDNMTIERYRLLNSNDNVTKERNQLQSSYNALRFERDELQKRLNNSVFCPLEWMRFLSSCYLVYSSKNTWEQSRQKCRSEGADLVIINSREEQ</sequence>
<dbReference type="InterPro" id="IPR016186">
    <property type="entry name" value="C-type_lectin-like/link_sf"/>
</dbReference>
<name>A0A8J4UW05_CLAMG</name>
<evidence type="ECO:0000313" key="2">
    <source>
        <dbReference type="EMBL" id="KAF5905510.1"/>
    </source>
</evidence>
<dbReference type="InterPro" id="IPR016187">
    <property type="entry name" value="CTDL_fold"/>
</dbReference>
<dbReference type="PANTHER" id="PTHR47218:SF2">
    <property type="entry name" value="C-TYPE LECTIN DOMAIN-CONTAINING PROTEIN"/>
    <property type="match status" value="1"/>
</dbReference>
<dbReference type="SUPFAM" id="SSF56436">
    <property type="entry name" value="C-type lectin-like"/>
    <property type="match status" value="1"/>
</dbReference>
<accession>A0A8J4UW05</accession>
<keyword evidence="1" id="KW-1133">Transmembrane helix</keyword>
<keyword evidence="3" id="KW-1185">Reference proteome</keyword>
<comment type="caution">
    <text evidence="2">The sequence shown here is derived from an EMBL/GenBank/DDBJ whole genome shotgun (WGS) entry which is preliminary data.</text>
</comment>
<keyword evidence="1" id="KW-0472">Membrane</keyword>
<dbReference type="Gene3D" id="1.20.5.400">
    <property type="match status" value="1"/>
</dbReference>
<dbReference type="AlphaFoldDB" id="A0A8J4UW05"/>
<dbReference type="OrthoDB" id="6337382at2759"/>
<feature type="transmembrane region" description="Helical" evidence="1">
    <location>
        <begin position="17"/>
        <end position="38"/>
    </location>
</feature>
<keyword evidence="1" id="KW-0812">Transmembrane</keyword>
<feature type="non-terminal residue" evidence="2">
    <location>
        <position position="1"/>
    </location>
</feature>
<feature type="non-terminal residue" evidence="2">
    <location>
        <position position="143"/>
    </location>
</feature>
<organism evidence="2 3">
    <name type="scientific">Clarias magur</name>
    <name type="common">Asian catfish</name>
    <name type="synonym">Macropteronotus magur</name>
    <dbReference type="NCBI Taxonomy" id="1594786"/>
    <lineage>
        <taxon>Eukaryota</taxon>
        <taxon>Metazoa</taxon>
        <taxon>Chordata</taxon>
        <taxon>Craniata</taxon>
        <taxon>Vertebrata</taxon>
        <taxon>Euteleostomi</taxon>
        <taxon>Actinopterygii</taxon>
        <taxon>Neopterygii</taxon>
        <taxon>Teleostei</taxon>
        <taxon>Ostariophysi</taxon>
        <taxon>Siluriformes</taxon>
        <taxon>Clariidae</taxon>
        <taxon>Clarias</taxon>
    </lineage>
</organism>
<dbReference type="Proteomes" id="UP000727407">
    <property type="component" value="Unassembled WGS sequence"/>
</dbReference>
<dbReference type="InterPro" id="IPR042808">
    <property type="entry name" value="CLEC7A"/>
</dbReference>
<dbReference type="GO" id="GO:0071226">
    <property type="term" value="P:cellular response to molecule of fungal origin"/>
    <property type="evidence" value="ECO:0007669"/>
    <property type="project" value="InterPro"/>
</dbReference>
<proteinExistence type="predicted"/>
<gene>
    <name evidence="2" type="ORF">DAT39_004739</name>
</gene>
<dbReference type="GO" id="GO:0001872">
    <property type="term" value="F:(1-&gt;3)-beta-D-glucan binding"/>
    <property type="evidence" value="ECO:0007669"/>
    <property type="project" value="InterPro"/>
</dbReference>
<reference evidence="2" key="1">
    <citation type="submission" date="2020-07" db="EMBL/GenBank/DDBJ databases">
        <title>Clarias magur genome sequencing, assembly and annotation.</title>
        <authorList>
            <person name="Kushwaha B."/>
            <person name="Kumar R."/>
            <person name="Das P."/>
            <person name="Joshi C.G."/>
            <person name="Kumar D."/>
            <person name="Nagpure N.S."/>
            <person name="Pandey M."/>
            <person name="Agarwal S."/>
            <person name="Srivastava S."/>
            <person name="Singh M."/>
            <person name="Sahoo L."/>
            <person name="Jayasankar P."/>
            <person name="Meher P.K."/>
            <person name="Koringa P.G."/>
            <person name="Iquebal M.A."/>
            <person name="Das S.P."/>
            <person name="Bit A."/>
            <person name="Patnaik S."/>
            <person name="Patel N."/>
            <person name="Shah T.M."/>
            <person name="Hinsu A."/>
            <person name="Jena J.K."/>
        </authorList>
    </citation>
    <scope>NUCLEOTIDE SEQUENCE</scope>
    <source>
        <strain evidence="2">CIFAMagur01</strain>
        <tissue evidence="2">Testis</tissue>
    </source>
</reference>
<dbReference type="Gene3D" id="3.10.100.10">
    <property type="entry name" value="Mannose-Binding Protein A, subunit A"/>
    <property type="match status" value="1"/>
</dbReference>
<evidence type="ECO:0000256" key="1">
    <source>
        <dbReference type="SAM" id="Phobius"/>
    </source>
</evidence>
<dbReference type="PANTHER" id="PTHR47218">
    <property type="entry name" value="C-TYPE LECTIN DOMAIN FAMILY 7 MEMBER A"/>
    <property type="match status" value="1"/>
</dbReference>
<dbReference type="EMBL" id="QNUK01000043">
    <property type="protein sequence ID" value="KAF5905510.1"/>
    <property type="molecule type" value="Genomic_DNA"/>
</dbReference>
<evidence type="ECO:0000313" key="3">
    <source>
        <dbReference type="Proteomes" id="UP000727407"/>
    </source>
</evidence>